<dbReference type="NCBIfam" id="TIGR02036">
    <property type="entry name" value="dsdC"/>
    <property type="match status" value="1"/>
</dbReference>
<dbReference type="Proteomes" id="UP001295462">
    <property type="component" value="Unassembled WGS sequence"/>
</dbReference>
<comment type="caution">
    <text evidence="6">The sequence shown here is derived from an EMBL/GenBank/DDBJ whole genome shotgun (WGS) entry which is preliminary data.</text>
</comment>
<dbReference type="PANTHER" id="PTHR30537">
    <property type="entry name" value="HTH-TYPE TRANSCRIPTIONAL REGULATOR"/>
    <property type="match status" value="1"/>
</dbReference>
<comment type="similarity">
    <text evidence="1">Belongs to the LysR transcriptional regulatory family.</text>
</comment>
<dbReference type="PRINTS" id="PR00039">
    <property type="entry name" value="HTHLYSR"/>
</dbReference>
<evidence type="ECO:0000256" key="4">
    <source>
        <dbReference type="ARBA" id="ARBA00023163"/>
    </source>
</evidence>
<dbReference type="Gene3D" id="1.10.10.10">
    <property type="entry name" value="Winged helix-like DNA-binding domain superfamily/Winged helix DNA-binding domain"/>
    <property type="match status" value="1"/>
</dbReference>
<keyword evidence="4" id="KW-0804">Transcription</keyword>
<keyword evidence="2" id="KW-0805">Transcription regulation</keyword>
<evidence type="ECO:0000256" key="3">
    <source>
        <dbReference type="ARBA" id="ARBA00023125"/>
    </source>
</evidence>
<dbReference type="CDD" id="cd08432">
    <property type="entry name" value="PBP2_GcdR_TrpI_HvrB_AmpR_like"/>
    <property type="match status" value="1"/>
</dbReference>
<dbReference type="EMBL" id="CAKMUD010000001">
    <property type="protein sequence ID" value="CAH1565915.1"/>
    <property type="molecule type" value="Genomic_DNA"/>
</dbReference>
<organism evidence="6 7">
    <name type="scientific">Vibrio jasicida</name>
    <dbReference type="NCBI Taxonomy" id="766224"/>
    <lineage>
        <taxon>Bacteria</taxon>
        <taxon>Pseudomonadati</taxon>
        <taxon>Pseudomonadota</taxon>
        <taxon>Gammaproteobacteria</taxon>
        <taxon>Vibrionales</taxon>
        <taxon>Vibrionaceae</taxon>
        <taxon>Vibrio</taxon>
    </lineage>
</organism>
<keyword evidence="3 6" id="KW-0238">DNA-binding</keyword>
<dbReference type="NCBIfam" id="NF007491">
    <property type="entry name" value="PRK10086.1"/>
    <property type="match status" value="1"/>
</dbReference>
<dbReference type="InterPro" id="IPR000847">
    <property type="entry name" value="LysR_HTH_N"/>
</dbReference>
<dbReference type="InterPro" id="IPR036388">
    <property type="entry name" value="WH-like_DNA-bd_sf"/>
</dbReference>
<dbReference type="InterPro" id="IPR036390">
    <property type="entry name" value="WH_DNA-bd_sf"/>
</dbReference>
<dbReference type="GO" id="GO:0043565">
    <property type="term" value="F:sequence-specific DNA binding"/>
    <property type="evidence" value="ECO:0007669"/>
    <property type="project" value="TreeGrafter"/>
</dbReference>
<reference evidence="6" key="1">
    <citation type="submission" date="2022-01" db="EMBL/GenBank/DDBJ databases">
        <authorList>
            <person name="Lagorce A."/>
        </authorList>
    </citation>
    <scope>NUCLEOTIDE SEQUENCE</scope>
    <source>
        <strain evidence="6">Th15_F1_A12</strain>
    </source>
</reference>
<evidence type="ECO:0000313" key="7">
    <source>
        <dbReference type="Proteomes" id="UP001295462"/>
    </source>
</evidence>
<dbReference type="Pfam" id="PF03466">
    <property type="entry name" value="LysR_substrate"/>
    <property type="match status" value="1"/>
</dbReference>
<dbReference type="GO" id="GO:0003700">
    <property type="term" value="F:DNA-binding transcription factor activity"/>
    <property type="evidence" value="ECO:0007669"/>
    <property type="project" value="InterPro"/>
</dbReference>
<dbReference type="SUPFAM" id="SSF53850">
    <property type="entry name" value="Periplasmic binding protein-like II"/>
    <property type="match status" value="1"/>
</dbReference>
<protein>
    <submittedName>
        <fullName evidence="6">DNA-binding transcriptional dual regulator DsdC</fullName>
    </submittedName>
</protein>
<evidence type="ECO:0000256" key="1">
    <source>
        <dbReference type="ARBA" id="ARBA00009437"/>
    </source>
</evidence>
<proteinExistence type="inferred from homology"/>
<dbReference type="SUPFAM" id="SSF46785">
    <property type="entry name" value="Winged helix' DNA-binding domain"/>
    <property type="match status" value="1"/>
</dbReference>
<name>A0AAU9QEI2_9VIBR</name>
<gene>
    <name evidence="6" type="primary">dsdC</name>
    <name evidence="6" type="ORF">THF1A12_10427</name>
</gene>
<dbReference type="Gene3D" id="3.40.190.10">
    <property type="entry name" value="Periplasmic binding protein-like II"/>
    <property type="match status" value="2"/>
</dbReference>
<dbReference type="InterPro" id="IPR011781">
    <property type="entry name" value="DsdC"/>
</dbReference>
<evidence type="ECO:0000313" key="6">
    <source>
        <dbReference type="EMBL" id="CAH1565915.1"/>
    </source>
</evidence>
<dbReference type="InterPro" id="IPR005119">
    <property type="entry name" value="LysR_subst-bd"/>
</dbReference>
<dbReference type="Pfam" id="PF00126">
    <property type="entry name" value="HTH_1"/>
    <property type="match status" value="1"/>
</dbReference>
<dbReference type="FunFam" id="1.10.10.10:FF:000038">
    <property type="entry name" value="Glycine cleavage system transcriptional activator"/>
    <property type="match status" value="1"/>
</dbReference>
<feature type="domain" description="HTH lysR-type" evidence="5">
    <location>
        <begin position="28"/>
        <end position="85"/>
    </location>
</feature>
<dbReference type="GO" id="GO:0006351">
    <property type="term" value="P:DNA-templated transcription"/>
    <property type="evidence" value="ECO:0007669"/>
    <property type="project" value="TreeGrafter"/>
</dbReference>
<dbReference type="PANTHER" id="PTHR30537:SF32">
    <property type="entry name" value="HTH-TYPE TRANSCRIPTIONAL REGULATOR DSDC"/>
    <property type="match status" value="1"/>
</dbReference>
<evidence type="ECO:0000256" key="2">
    <source>
        <dbReference type="ARBA" id="ARBA00023015"/>
    </source>
</evidence>
<dbReference type="InterPro" id="IPR058163">
    <property type="entry name" value="LysR-type_TF_proteobact-type"/>
</dbReference>
<sequence>MCFIKFYSLTHMYTRDNIFAKNQRINSFQLSKLHTFEVAARHSSFSLAAEELSMTPSAISHRINKLEEELGIALFTRSHRKITLTEEGERIYLALNRTLNELNQEVMEVRNGEVSGELTIYSRPSFAQCWLVPRLYLFKQKHPSIELNILTGNENVNFQGYGIDAAIYFDEQMPEKLWSKELMSEEIIPVCTQTYAEQFNLFEKPANLVNATLLHDNQAWDYNSHHDEWALWAKQQGITGIDDIPSISFDRSDLAVSAAMHNAGVAIGRLSLVDKRLKSGELITPFKNQTLQCKQKYYVVTANEKHSPKLALFIGWLNQQVNGE</sequence>
<dbReference type="AlphaFoldDB" id="A0AAU9QEI2"/>
<accession>A0AAU9QEI2</accession>
<dbReference type="PROSITE" id="PS50931">
    <property type="entry name" value="HTH_LYSR"/>
    <property type="match status" value="1"/>
</dbReference>
<evidence type="ECO:0000259" key="5">
    <source>
        <dbReference type="PROSITE" id="PS50931"/>
    </source>
</evidence>